<dbReference type="SUPFAM" id="SSF81606">
    <property type="entry name" value="PP2C-like"/>
    <property type="match status" value="1"/>
</dbReference>
<keyword evidence="5" id="KW-0479">Metal-binding</keyword>
<comment type="catalytic activity">
    <reaction evidence="9">
        <text>O-phospho-L-threonyl-[protein] + H2O = L-threonyl-[protein] + phosphate</text>
        <dbReference type="Rhea" id="RHEA:47004"/>
        <dbReference type="Rhea" id="RHEA-COMP:11060"/>
        <dbReference type="Rhea" id="RHEA-COMP:11605"/>
        <dbReference type="ChEBI" id="CHEBI:15377"/>
        <dbReference type="ChEBI" id="CHEBI:30013"/>
        <dbReference type="ChEBI" id="CHEBI:43474"/>
        <dbReference type="ChEBI" id="CHEBI:61977"/>
        <dbReference type="EC" id="3.1.3.16"/>
    </reaction>
    <physiologicalReaction direction="left-to-right" evidence="9">
        <dbReference type="Rhea" id="RHEA:47005"/>
    </physiologicalReaction>
</comment>
<evidence type="ECO:0000256" key="7">
    <source>
        <dbReference type="ARBA" id="ARBA00022912"/>
    </source>
</evidence>
<reference evidence="13" key="1">
    <citation type="submission" date="2015-01" db="EMBL/GenBank/DDBJ databases">
        <title>The Genome Sequence of Cryptococcus gattii CA1280.</title>
        <authorList>
            <consortium name="The Broad Institute Genomics Platform"/>
            <person name="Cuomo C."/>
            <person name="Litvintseva A."/>
            <person name="Chen Y."/>
            <person name="Heitman J."/>
            <person name="Sun S."/>
            <person name="Springer D."/>
            <person name="Dromer F."/>
            <person name="Young S."/>
            <person name="Zeng Q."/>
            <person name="Gargeya S."/>
            <person name="Abouelleil A."/>
            <person name="Alvarado L."/>
            <person name="Chapman S.B."/>
            <person name="Gainer-Dewar J."/>
            <person name="Goldberg J."/>
            <person name="Griggs A."/>
            <person name="Gujja S."/>
            <person name="Hansen M."/>
            <person name="Howarth C."/>
            <person name="Imamovic A."/>
            <person name="Larimer J."/>
            <person name="Murphy C."/>
            <person name="Naylor J."/>
            <person name="Pearson M."/>
            <person name="Priest M."/>
            <person name="Roberts A."/>
            <person name="Saif S."/>
            <person name="Shea T."/>
            <person name="Sykes S."/>
            <person name="Wortman J."/>
            <person name="Nusbaum C."/>
            <person name="Birren B."/>
        </authorList>
    </citation>
    <scope>NUCLEOTIDE SEQUENCE [LARGE SCALE GENOMIC DNA]</scope>
    <source>
        <strain evidence="13">CA1280</strain>
    </source>
</reference>
<evidence type="ECO:0000256" key="4">
    <source>
        <dbReference type="ARBA" id="ARBA00013081"/>
    </source>
</evidence>
<proteinExistence type="inferred from homology"/>
<keyword evidence="6 10" id="KW-0378">Hydrolase</keyword>
<dbReference type="PANTHER" id="PTHR13832">
    <property type="entry name" value="PROTEIN PHOSPHATASE 2C"/>
    <property type="match status" value="1"/>
</dbReference>
<dbReference type="InterPro" id="IPR000222">
    <property type="entry name" value="PP2C_BS"/>
</dbReference>
<evidence type="ECO:0000256" key="11">
    <source>
        <dbReference type="SAM" id="MobiDB-lite"/>
    </source>
</evidence>
<comment type="similarity">
    <text evidence="3 10">Belongs to the PP2C family.</text>
</comment>
<dbReference type="Gene3D" id="3.60.40.10">
    <property type="entry name" value="PPM-type phosphatase domain"/>
    <property type="match status" value="1"/>
</dbReference>
<dbReference type="HOGENOM" id="CLU_013173_4_3_1"/>
<keyword evidence="7 10" id="KW-0904">Protein phosphatase</keyword>
<feature type="compositionally biased region" description="Polar residues" evidence="11">
    <location>
        <begin position="408"/>
        <end position="420"/>
    </location>
</feature>
<feature type="region of interest" description="Disordered" evidence="11">
    <location>
        <begin position="50"/>
        <end position="76"/>
    </location>
</feature>
<dbReference type="EMBL" id="KN847976">
    <property type="protein sequence ID" value="KIR48630.1"/>
    <property type="molecule type" value="Genomic_DNA"/>
</dbReference>
<organism evidence="13">
    <name type="scientific">Cryptococcus bacillisporus CA1280</name>
    <dbReference type="NCBI Taxonomy" id="1296109"/>
    <lineage>
        <taxon>Eukaryota</taxon>
        <taxon>Fungi</taxon>
        <taxon>Dikarya</taxon>
        <taxon>Basidiomycota</taxon>
        <taxon>Agaricomycotina</taxon>
        <taxon>Tremellomycetes</taxon>
        <taxon>Tremellales</taxon>
        <taxon>Cryptococcaceae</taxon>
        <taxon>Cryptococcus</taxon>
        <taxon>Cryptococcus gattii species complex</taxon>
    </lineage>
</organism>
<comment type="cofactor">
    <cofactor evidence="1">
        <name>Mn(2+)</name>
        <dbReference type="ChEBI" id="CHEBI:29035"/>
    </cofactor>
</comment>
<evidence type="ECO:0000256" key="9">
    <source>
        <dbReference type="ARBA" id="ARBA00048832"/>
    </source>
</evidence>
<feature type="region of interest" description="Disordered" evidence="11">
    <location>
        <begin position="398"/>
        <end position="552"/>
    </location>
</feature>
<dbReference type="GO" id="GO:0004722">
    <property type="term" value="F:protein serine/threonine phosphatase activity"/>
    <property type="evidence" value="ECO:0007669"/>
    <property type="project" value="UniProtKB-EC"/>
</dbReference>
<comment type="cofactor">
    <cofactor evidence="2">
        <name>Mg(2+)</name>
        <dbReference type="ChEBI" id="CHEBI:18420"/>
    </cofactor>
</comment>
<dbReference type="AlphaFoldDB" id="A0A0D0VTD1"/>
<dbReference type="FunFam" id="3.60.40.10:FF:000016">
    <property type="entry name" value="Protein phosphatase 2C"/>
    <property type="match status" value="1"/>
</dbReference>
<dbReference type="InterPro" id="IPR015655">
    <property type="entry name" value="PP2C"/>
</dbReference>
<sequence>MGQTLSEPMTEKHTTDVVRGKQYWVGLSDMQGWRISMEDAHSVHLYLPPSTDDSKPYSPASDIPAQPEGSTFTNDNAPEVGNALFGVFDGHGGQTVAKFAGKTLHSRLSALDAYKSGDYTTALTQAFIKTDEDLRADPSFLNDPSGCTAVVGLITTDGRIIVANSGDSRSVLGYQGQAKAMSNDHKPTNEEETARITAAGGFVEFGRVNGNLALSRAMGDFEFKQNFSLAPEKQIVTVVPEIITHKLDGEEEFLVLACDGIWDCLTSQQVIDFTRRAIADGDPLGKICENMMVKCLAKDSSTGGIGCDNMTVVIVALLNGRTPEEWQAWVKERVEQKIGHDTPESIPDVFPESSGPSNGGFAGSGFRVAGGAGGLANIASILGASGITFRPAYDSDDDDDGIQLIGDSPTSPDKLSSPSLIDNEAVEGETKPKDITGQLEKDEEETLFGGEGKKGSVRLVDEDGDSSMDSDDSDSTTTGNDPVPQPIQPSSHQAVHSPIPPNFSSIGSPTVPTPQELQGLQASNRSEPQGDAYSDAVRVEGLMDKSESPLNL</sequence>
<evidence type="ECO:0000256" key="1">
    <source>
        <dbReference type="ARBA" id="ARBA00001936"/>
    </source>
</evidence>
<evidence type="ECO:0000313" key="13">
    <source>
        <dbReference type="EMBL" id="KIR48630.1"/>
    </source>
</evidence>
<dbReference type="OrthoDB" id="10264738at2759"/>
<dbReference type="EC" id="3.1.3.16" evidence="4"/>
<evidence type="ECO:0000256" key="3">
    <source>
        <dbReference type="ARBA" id="ARBA00006702"/>
    </source>
</evidence>
<dbReference type="Pfam" id="PF00481">
    <property type="entry name" value="PP2C"/>
    <property type="match status" value="1"/>
</dbReference>
<evidence type="ECO:0000256" key="10">
    <source>
        <dbReference type="RuleBase" id="RU003465"/>
    </source>
</evidence>
<dbReference type="PROSITE" id="PS51746">
    <property type="entry name" value="PPM_2"/>
    <property type="match status" value="1"/>
</dbReference>
<evidence type="ECO:0000256" key="8">
    <source>
        <dbReference type="ARBA" id="ARBA00023211"/>
    </source>
</evidence>
<accession>A0A0D0VTD1</accession>
<dbReference type="SMART" id="SM00332">
    <property type="entry name" value="PP2Cc"/>
    <property type="match status" value="1"/>
</dbReference>
<evidence type="ECO:0000256" key="5">
    <source>
        <dbReference type="ARBA" id="ARBA00022723"/>
    </source>
</evidence>
<evidence type="ECO:0000259" key="12">
    <source>
        <dbReference type="PROSITE" id="PS51746"/>
    </source>
</evidence>
<dbReference type="PANTHER" id="PTHR13832:SF565">
    <property type="entry name" value="AT28366P-RELATED"/>
    <property type="match status" value="1"/>
</dbReference>
<feature type="compositionally biased region" description="Acidic residues" evidence="11">
    <location>
        <begin position="462"/>
        <end position="474"/>
    </location>
</feature>
<evidence type="ECO:0000256" key="2">
    <source>
        <dbReference type="ARBA" id="ARBA00001946"/>
    </source>
</evidence>
<dbReference type="GO" id="GO:0046872">
    <property type="term" value="F:metal ion binding"/>
    <property type="evidence" value="ECO:0007669"/>
    <property type="project" value="UniProtKB-KW"/>
</dbReference>
<evidence type="ECO:0000256" key="6">
    <source>
        <dbReference type="ARBA" id="ARBA00022801"/>
    </source>
</evidence>
<keyword evidence="8" id="KW-0464">Manganese</keyword>
<feature type="domain" description="PPM-type phosphatase" evidence="12">
    <location>
        <begin position="24"/>
        <end position="317"/>
    </location>
</feature>
<feature type="compositionally biased region" description="Polar residues" evidence="11">
    <location>
        <begin position="502"/>
        <end position="527"/>
    </location>
</feature>
<dbReference type="InterPro" id="IPR036457">
    <property type="entry name" value="PPM-type-like_dom_sf"/>
</dbReference>
<dbReference type="InterPro" id="IPR001932">
    <property type="entry name" value="PPM-type_phosphatase-like_dom"/>
</dbReference>
<protein>
    <recommendedName>
        <fullName evidence="4">protein-serine/threonine phosphatase</fullName>
        <ecNumber evidence="4">3.1.3.16</ecNumber>
    </recommendedName>
</protein>
<feature type="compositionally biased region" description="Basic and acidic residues" evidence="11">
    <location>
        <begin position="537"/>
        <end position="552"/>
    </location>
</feature>
<dbReference type="PROSITE" id="PS01032">
    <property type="entry name" value="PPM_1"/>
    <property type="match status" value="1"/>
</dbReference>
<gene>
    <name evidence="13" type="ORF">I312_01699</name>
</gene>
<dbReference type="CDD" id="cd00143">
    <property type="entry name" value="PP2Cc"/>
    <property type="match status" value="1"/>
</dbReference>
<name>A0A0D0VTD1_CRYGA</name>